<name>A0A0K9PLS0_ZOSMR</name>
<accession>A0A0K9PLS0</accession>
<dbReference type="PANTHER" id="PTHR37807:SF3">
    <property type="entry name" value="OS07G0160300 PROTEIN"/>
    <property type="match status" value="1"/>
</dbReference>
<dbReference type="STRING" id="29655.A0A0K9PLS0"/>
<dbReference type="SUPFAM" id="SSF52540">
    <property type="entry name" value="P-loop containing nucleoside triphosphate hydrolases"/>
    <property type="match status" value="1"/>
</dbReference>
<dbReference type="InterPro" id="IPR027417">
    <property type="entry name" value="P-loop_NTPase"/>
</dbReference>
<gene>
    <name evidence="1" type="ORF">ZOSMA_21G00170</name>
</gene>
<dbReference type="AlphaFoldDB" id="A0A0K9PLS0"/>
<reference evidence="2" key="1">
    <citation type="journal article" date="2016" name="Nature">
        <title>The genome of the seagrass Zostera marina reveals angiosperm adaptation to the sea.</title>
        <authorList>
            <person name="Olsen J.L."/>
            <person name="Rouze P."/>
            <person name="Verhelst B."/>
            <person name="Lin Y.-C."/>
            <person name="Bayer T."/>
            <person name="Collen J."/>
            <person name="Dattolo E."/>
            <person name="De Paoli E."/>
            <person name="Dittami S."/>
            <person name="Maumus F."/>
            <person name="Michel G."/>
            <person name="Kersting A."/>
            <person name="Lauritano C."/>
            <person name="Lohaus R."/>
            <person name="Toepel M."/>
            <person name="Tonon T."/>
            <person name="Vanneste K."/>
            <person name="Amirebrahimi M."/>
            <person name="Brakel J."/>
            <person name="Bostroem C."/>
            <person name="Chovatia M."/>
            <person name="Grimwood J."/>
            <person name="Jenkins J.W."/>
            <person name="Jueterbock A."/>
            <person name="Mraz A."/>
            <person name="Stam W.T."/>
            <person name="Tice H."/>
            <person name="Bornberg-Bauer E."/>
            <person name="Green P.J."/>
            <person name="Pearson G.A."/>
            <person name="Procaccini G."/>
            <person name="Duarte C.M."/>
            <person name="Schmutz J."/>
            <person name="Reusch T.B.H."/>
            <person name="Van de Peer Y."/>
        </authorList>
    </citation>
    <scope>NUCLEOTIDE SEQUENCE [LARGE SCALE GENOMIC DNA]</scope>
    <source>
        <strain evidence="2">cv. Finnish</strain>
    </source>
</reference>
<dbReference type="OrthoDB" id="342190at2759"/>
<keyword evidence="1" id="KW-0067">ATP-binding</keyword>
<keyword evidence="1" id="KW-0547">Nucleotide-binding</keyword>
<proteinExistence type="predicted"/>
<protein>
    <submittedName>
        <fullName evidence="1">ATP-binding protein (P-loop)</fullName>
    </submittedName>
</protein>
<dbReference type="PANTHER" id="PTHR37807">
    <property type="entry name" value="OS07G0160300 PROTEIN"/>
    <property type="match status" value="1"/>
</dbReference>
<dbReference type="Pfam" id="PF13671">
    <property type="entry name" value="AAA_33"/>
    <property type="match status" value="1"/>
</dbReference>
<evidence type="ECO:0000313" key="2">
    <source>
        <dbReference type="Proteomes" id="UP000036987"/>
    </source>
</evidence>
<keyword evidence="2" id="KW-1185">Reference proteome</keyword>
<comment type="caution">
    <text evidence="1">The sequence shown here is derived from an EMBL/GenBank/DDBJ whole genome shotgun (WGS) entry which is preliminary data.</text>
</comment>
<evidence type="ECO:0000313" key="1">
    <source>
        <dbReference type="EMBL" id="KMZ69165.1"/>
    </source>
</evidence>
<sequence>MPSPTPGQPSTAAEAAAHRPLIIAMKGHPGTGKSTLASYISYTFRIPLLDKDDIKDSTIPLTNFTPLSLLNDLSYSALFNLTSTQLRLNLPAVVVDSPLSHRSHLERLVKMAEEVGGKVVVVECRAGNEEEWKRRLEERGCRDNRSHKPKNWEELRKLVAGYGGRDMFEMADGVERVVVDGTLEEVTAVRERVLGFLSRFL</sequence>
<dbReference type="Proteomes" id="UP000036987">
    <property type="component" value="Unassembled WGS sequence"/>
</dbReference>
<dbReference type="OMA" id="HKPSTWQ"/>
<dbReference type="Gene3D" id="3.40.50.300">
    <property type="entry name" value="P-loop containing nucleotide triphosphate hydrolases"/>
    <property type="match status" value="1"/>
</dbReference>
<organism evidence="1 2">
    <name type="scientific">Zostera marina</name>
    <name type="common">Eelgrass</name>
    <dbReference type="NCBI Taxonomy" id="29655"/>
    <lineage>
        <taxon>Eukaryota</taxon>
        <taxon>Viridiplantae</taxon>
        <taxon>Streptophyta</taxon>
        <taxon>Embryophyta</taxon>
        <taxon>Tracheophyta</taxon>
        <taxon>Spermatophyta</taxon>
        <taxon>Magnoliopsida</taxon>
        <taxon>Liliopsida</taxon>
        <taxon>Zosteraceae</taxon>
        <taxon>Zostera</taxon>
    </lineage>
</organism>
<dbReference type="EMBL" id="LFYR01000785">
    <property type="protein sequence ID" value="KMZ69165.1"/>
    <property type="molecule type" value="Genomic_DNA"/>
</dbReference>
<dbReference type="GO" id="GO:0005524">
    <property type="term" value="F:ATP binding"/>
    <property type="evidence" value="ECO:0007669"/>
    <property type="project" value="UniProtKB-KW"/>
</dbReference>